<accession>A0A5P1UPJ3</accession>
<dbReference type="EMBL" id="CP043909">
    <property type="protein sequence ID" value="QER38839.1"/>
    <property type="molecule type" value="Genomic_DNA"/>
</dbReference>
<name>A0A5P1UPJ3_9GAMM</name>
<dbReference type="InterPro" id="IPR046715">
    <property type="entry name" value="DUF6607"/>
</dbReference>
<organism evidence="2 3">
    <name type="scientific">Acinetobacter suaedae</name>
    <dbReference type="NCBI Taxonomy" id="2609668"/>
    <lineage>
        <taxon>Bacteria</taxon>
        <taxon>Pseudomonadati</taxon>
        <taxon>Pseudomonadota</taxon>
        <taxon>Gammaproteobacteria</taxon>
        <taxon>Moraxellales</taxon>
        <taxon>Moraxellaceae</taxon>
        <taxon>Acinetobacter</taxon>
    </lineage>
</organism>
<proteinExistence type="predicted"/>
<dbReference type="KEGG" id="asue:F2A31_03645"/>
<evidence type="ECO:0000256" key="1">
    <source>
        <dbReference type="SAM" id="SignalP"/>
    </source>
</evidence>
<feature type="signal peptide" evidence="1">
    <location>
        <begin position="1"/>
        <end position="20"/>
    </location>
</feature>
<evidence type="ECO:0000313" key="2">
    <source>
        <dbReference type="EMBL" id="QER38839.1"/>
    </source>
</evidence>
<sequence length="328" mass="37862">MKLKLSYVLVTLLAFGGVNANAQQQPTKLAEVLQYSSLHQNLTQEQARQAILKMAGEYRVNFRFEELYALKQGYEIKDDDLSSGYETVIVLENTAKKVSLQHILVAGGHVVKHWRQDWEYEPKQMWSYIGDYKWQSIPLKKQEVKGMWLQTVWQVDDSPRYAGLGKWSQNNGAVEWVSNETYRPLPRREHTTRSDYDVIIGVNRHALTATGWVHEQDNIKFDSKTKTALARELGVNQYNKVGSFDFKPAYDYWKENAAYWSAVRDVWNQAFNQNKVVALKFAQKDEKSHFSYFNDEAASVAGKAIQVEQLQSKAKILLNQQLTEGKIN</sequence>
<evidence type="ECO:0000313" key="3">
    <source>
        <dbReference type="Proteomes" id="UP000325177"/>
    </source>
</evidence>
<keyword evidence="1" id="KW-0732">Signal</keyword>
<reference evidence="2 3" key="1">
    <citation type="submission" date="2019-09" db="EMBL/GenBank/DDBJ databases">
        <title>Acinetobacter sp. C16S1 isolated from saline soil.</title>
        <authorList>
            <person name="Xu L."/>
            <person name="Sun J.-Q."/>
        </authorList>
    </citation>
    <scope>NUCLEOTIDE SEQUENCE [LARGE SCALE GENOMIC DNA]</scope>
    <source>
        <strain evidence="2 3">C16S1</strain>
    </source>
</reference>
<dbReference type="Pfam" id="PF20311">
    <property type="entry name" value="DUF6607"/>
    <property type="match status" value="1"/>
</dbReference>
<protein>
    <recommendedName>
        <fullName evidence="4">DUF2066 domain-containing protein</fullName>
    </recommendedName>
</protein>
<feature type="chain" id="PRO_5024960721" description="DUF2066 domain-containing protein" evidence="1">
    <location>
        <begin position="21"/>
        <end position="328"/>
    </location>
</feature>
<keyword evidence="3" id="KW-1185">Reference proteome</keyword>
<gene>
    <name evidence="2" type="ORF">F2A31_03645</name>
</gene>
<evidence type="ECO:0008006" key="4">
    <source>
        <dbReference type="Google" id="ProtNLM"/>
    </source>
</evidence>
<dbReference type="RefSeq" id="WP_150025237.1">
    <property type="nucleotide sequence ID" value="NZ_CP043909.1"/>
</dbReference>
<dbReference type="AlphaFoldDB" id="A0A5P1UPJ3"/>
<dbReference type="Proteomes" id="UP000325177">
    <property type="component" value="Chromosome"/>
</dbReference>